<accession>A0ABD1E3Q6</accession>
<name>A0ABD1E3Q6_HYPHA</name>
<organism evidence="1 2">
    <name type="scientific">Hypothenemus hampei</name>
    <name type="common">Coffee berry borer</name>
    <dbReference type="NCBI Taxonomy" id="57062"/>
    <lineage>
        <taxon>Eukaryota</taxon>
        <taxon>Metazoa</taxon>
        <taxon>Ecdysozoa</taxon>
        <taxon>Arthropoda</taxon>
        <taxon>Hexapoda</taxon>
        <taxon>Insecta</taxon>
        <taxon>Pterygota</taxon>
        <taxon>Neoptera</taxon>
        <taxon>Endopterygota</taxon>
        <taxon>Coleoptera</taxon>
        <taxon>Polyphaga</taxon>
        <taxon>Cucujiformia</taxon>
        <taxon>Curculionidae</taxon>
        <taxon>Scolytinae</taxon>
        <taxon>Hypothenemus</taxon>
    </lineage>
</organism>
<comment type="caution">
    <text evidence="1">The sequence shown here is derived from an EMBL/GenBank/DDBJ whole genome shotgun (WGS) entry which is preliminary data.</text>
</comment>
<proteinExistence type="predicted"/>
<dbReference type="AlphaFoldDB" id="A0ABD1E3Q6"/>
<reference evidence="1 2" key="1">
    <citation type="submission" date="2024-05" db="EMBL/GenBank/DDBJ databases">
        <title>Genetic variation in Jamaican populations of the coffee berry borer (Hypothenemus hampei).</title>
        <authorList>
            <person name="Errbii M."/>
            <person name="Myrie A."/>
        </authorList>
    </citation>
    <scope>NUCLEOTIDE SEQUENCE [LARGE SCALE GENOMIC DNA]</scope>
    <source>
        <strain evidence="1">JA-Hopewell-2020-01-JO</strain>
        <tissue evidence="1">Whole body</tissue>
    </source>
</reference>
<dbReference type="Proteomes" id="UP001566132">
    <property type="component" value="Unassembled WGS sequence"/>
</dbReference>
<gene>
    <name evidence="1" type="ORF">ABEB36_015045</name>
</gene>
<dbReference type="EMBL" id="JBDJPC010000014">
    <property type="protein sequence ID" value="KAL1488582.1"/>
    <property type="molecule type" value="Genomic_DNA"/>
</dbReference>
<evidence type="ECO:0000313" key="1">
    <source>
        <dbReference type="EMBL" id="KAL1488582.1"/>
    </source>
</evidence>
<protein>
    <submittedName>
        <fullName evidence="1">Uncharacterized protein</fullName>
    </submittedName>
</protein>
<sequence length="91" mass="11219">MYPQYLISEKQKKRRKRRYKVKPINRQRKLYGQYEKLFKNMKENDPEQFFKYTRLSSEQFDFLLALIDPHIKKNKSKNPLSPSHRLSITLQ</sequence>
<keyword evidence="2" id="KW-1185">Reference proteome</keyword>
<evidence type="ECO:0000313" key="2">
    <source>
        <dbReference type="Proteomes" id="UP001566132"/>
    </source>
</evidence>